<dbReference type="InterPro" id="IPR003692">
    <property type="entry name" value="Hydantoinase_B"/>
</dbReference>
<dbReference type="EMBL" id="JAGINU010000001">
    <property type="protein sequence ID" value="MBP2364789.1"/>
    <property type="molecule type" value="Genomic_DNA"/>
</dbReference>
<reference evidence="2 3" key="1">
    <citation type="submission" date="2021-03" db="EMBL/GenBank/DDBJ databases">
        <title>Sequencing the genomes of 1000 actinobacteria strains.</title>
        <authorList>
            <person name="Klenk H.-P."/>
        </authorList>
    </citation>
    <scope>NUCLEOTIDE SEQUENCE [LARGE SCALE GENOMIC DNA]</scope>
    <source>
        <strain evidence="2 3">DSM 45256</strain>
    </source>
</reference>
<keyword evidence="2" id="KW-0378">Hydrolase</keyword>
<protein>
    <submittedName>
        <fullName evidence="2">N-methylhydantoinase B</fullName>
        <ecNumber evidence="2">3.5.2.14</ecNumber>
    </submittedName>
</protein>
<dbReference type="InterPro" id="IPR045079">
    <property type="entry name" value="Oxoprolinase-like"/>
</dbReference>
<dbReference type="RefSeq" id="WP_210024804.1">
    <property type="nucleotide sequence ID" value="NZ_JAGINU010000001.1"/>
</dbReference>
<evidence type="ECO:0000259" key="1">
    <source>
        <dbReference type="Pfam" id="PF02538"/>
    </source>
</evidence>
<accession>A0ABS4VLJ5</accession>
<sequence>MSTTTTDRSVPYAEEIEQRYGLDLTTAEVLRHALRFVALQMQLKINTAALSPLLNETNDFGIGLLAPHAPDRDLDFDAVAMATSAPAHYVINQFYARMAIERWGADRFRPGDVLIYNDPYQGGSHVNDVGALMPIFHGDRLMGFAVSITHWLDIGGPVPGGLGAGLQRDMYAEGIKLSPRLLYRGGELVQETMELFTEQTRIPDLSLNDLQVVRSALQLGVDMAERYIERYGAETYIAASQYTLDYSERAVRRALMEIPDGVYEAEDHLDNDADGNPMLLRCTVRKHADRIEVDYSGSCREEWFGYASQWSDTVSAAHLGVGAILESIGISPNAGGFRPIHVVVPPGSCLHALPPMSTNAGHTMLFTKALNLVKLAVSQAAESLAVGENYDDVGVLGFAGMDTRGPAPAPFVAMRVYSGPYGGSARSDGCSFTLVEGGNCVEPSLELDEISYPVLMLAKEFVADTAGAGRHRGGPATRAVLVPRTDVESIFQLDQCRFPTKGVFGGHPGSRASITVHRKALDDWIAGNELGSGEVVAGFADPGTGQPVAPDTEDARFMLSKRAGVPFGTGDVVVFQTAGGGGHGDPAERDAVDVRQDLRDGIYSSEQAARGGATGKGV</sequence>
<organism evidence="2 3">
    <name type="scientific">Pseudonocardia parietis</name>
    <dbReference type="NCBI Taxonomy" id="570936"/>
    <lineage>
        <taxon>Bacteria</taxon>
        <taxon>Bacillati</taxon>
        <taxon>Actinomycetota</taxon>
        <taxon>Actinomycetes</taxon>
        <taxon>Pseudonocardiales</taxon>
        <taxon>Pseudonocardiaceae</taxon>
        <taxon>Pseudonocardia</taxon>
    </lineage>
</organism>
<name>A0ABS4VLJ5_9PSEU</name>
<feature type="domain" description="Hydantoinase B/oxoprolinase" evidence="1">
    <location>
        <begin position="23"/>
        <end position="586"/>
    </location>
</feature>
<dbReference type="PANTHER" id="PTHR11365:SF23">
    <property type="entry name" value="HYPOTHETICAL 5-OXOPROLINASE (EUROFUNG)-RELATED"/>
    <property type="match status" value="1"/>
</dbReference>
<gene>
    <name evidence="2" type="ORF">JOF36_000485</name>
</gene>
<keyword evidence="3" id="KW-1185">Reference proteome</keyword>
<dbReference type="Proteomes" id="UP001519295">
    <property type="component" value="Unassembled WGS sequence"/>
</dbReference>
<proteinExistence type="predicted"/>
<dbReference type="Pfam" id="PF02538">
    <property type="entry name" value="Hydantoinase_B"/>
    <property type="match status" value="1"/>
</dbReference>
<dbReference type="PANTHER" id="PTHR11365">
    <property type="entry name" value="5-OXOPROLINASE RELATED"/>
    <property type="match status" value="1"/>
</dbReference>
<comment type="caution">
    <text evidence="2">The sequence shown here is derived from an EMBL/GenBank/DDBJ whole genome shotgun (WGS) entry which is preliminary data.</text>
</comment>
<dbReference type="EC" id="3.5.2.14" evidence="2"/>
<evidence type="ECO:0000313" key="3">
    <source>
        <dbReference type="Proteomes" id="UP001519295"/>
    </source>
</evidence>
<evidence type="ECO:0000313" key="2">
    <source>
        <dbReference type="EMBL" id="MBP2364789.1"/>
    </source>
</evidence>
<dbReference type="GO" id="GO:0047423">
    <property type="term" value="F:N-methylhydantoinase (ATP-hydrolyzing) activity"/>
    <property type="evidence" value="ECO:0007669"/>
    <property type="project" value="UniProtKB-EC"/>
</dbReference>